<protein>
    <submittedName>
        <fullName evidence="1">Uncharacterized protein</fullName>
    </submittedName>
</protein>
<evidence type="ECO:0000313" key="1">
    <source>
        <dbReference type="EMBL" id="VFQ90322.1"/>
    </source>
</evidence>
<sequence>MYPLFLHFQIVPLYSSCGTHLYCVNHLQFFIGMYLFGSRSVDMMAAHLCSGIRVVIHHHHFNWIMLDATLRRNWITCDGGI</sequence>
<organism evidence="1 2">
    <name type="scientific">Cuscuta campestris</name>
    <dbReference type="NCBI Taxonomy" id="132261"/>
    <lineage>
        <taxon>Eukaryota</taxon>
        <taxon>Viridiplantae</taxon>
        <taxon>Streptophyta</taxon>
        <taxon>Embryophyta</taxon>
        <taxon>Tracheophyta</taxon>
        <taxon>Spermatophyta</taxon>
        <taxon>Magnoliopsida</taxon>
        <taxon>eudicotyledons</taxon>
        <taxon>Gunneridae</taxon>
        <taxon>Pentapetalae</taxon>
        <taxon>asterids</taxon>
        <taxon>lamiids</taxon>
        <taxon>Solanales</taxon>
        <taxon>Convolvulaceae</taxon>
        <taxon>Cuscuteae</taxon>
        <taxon>Cuscuta</taxon>
        <taxon>Cuscuta subgen. Grammica</taxon>
        <taxon>Cuscuta sect. Cleistogrammica</taxon>
    </lineage>
</organism>
<dbReference type="EMBL" id="OOIL02004035">
    <property type="protein sequence ID" value="VFQ90322.1"/>
    <property type="molecule type" value="Genomic_DNA"/>
</dbReference>
<evidence type="ECO:0000313" key="2">
    <source>
        <dbReference type="Proteomes" id="UP000595140"/>
    </source>
</evidence>
<reference evidence="1 2" key="1">
    <citation type="submission" date="2018-04" db="EMBL/GenBank/DDBJ databases">
        <authorList>
            <person name="Vogel A."/>
        </authorList>
    </citation>
    <scope>NUCLEOTIDE SEQUENCE [LARGE SCALE GENOMIC DNA]</scope>
</reference>
<accession>A0A484MN93</accession>
<proteinExistence type="predicted"/>
<dbReference type="AlphaFoldDB" id="A0A484MN93"/>
<dbReference type="Proteomes" id="UP000595140">
    <property type="component" value="Unassembled WGS sequence"/>
</dbReference>
<keyword evidence="2" id="KW-1185">Reference proteome</keyword>
<name>A0A484MN93_9ASTE</name>
<gene>
    <name evidence="1" type="ORF">CCAM_LOCUS32098</name>
</gene>